<protein>
    <submittedName>
        <fullName evidence="1">Abi family protein</fullName>
    </submittedName>
</protein>
<keyword evidence="2" id="KW-1185">Reference proteome</keyword>
<comment type="caution">
    <text evidence="1">The sequence shown here is derived from an EMBL/GenBank/DDBJ whole genome shotgun (WGS) entry which is preliminary data.</text>
</comment>
<evidence type="ECO:0000313" key="2">
    <source>
        <dbReference type="Proteomes" id="UP000650081"/>
    </source>
</evidence>
<evidence type="ECO:0000313" key="1">
    <source>
        <dbReference type="EMBL" id="MBC6993853.1"/>
    </source>
</evidence>
<organism evidence="1 2">
    <name type="scientific">Neolewinella lacunae</name>
    <dbReference type="NCBI Taxonomy" id="1517758"/>
    <lineage>
        <taxon>Bacteria</taxon>
        <taxon>Pseudomonadati</taxon>
        <taxon>Bacteroidota</taxon>
        <taxon>Saprospiria</taxon>
        <taxon>Saprospirales</taxon>
        <taxon>Lewinellaceae</taxon>
        <taxon>Neolewinella</taxon>
    </lineage>
</organism>
<dbReference type="Proteomes" id="UP000650081">
    <property type="component" value="Unassembled WGS sequence"/>
</dbReference>
<dbReference type="InterPro" id="IPR011664">
    <property type="entry name" value="Abi_system_AbiD/AbiF-like"/>
</dbReference>
<dbReference type="RefSeq" id="WP_187465950.1">
    <property type="nucleotide sequence ID" value="NZ_JACSIT010000080.1"/>
</dbReference>
<dbReference type="Pfam" id="PF07751">
    <property type="entry name" value="Abi_2"/>
    <property type="match status" value="1"/>
</dbReference>
<dbReference type="AlphaFoldDB" id="A0A923T8E1"/>
<sequence length="300" mass="35544">MLDTKRPISIADQIALLRSRGMLISDEQTAQHFLRNVSYYRLAGYWWSDQEDRLTHRFRLGTSLEQVVLRYNFDRELRLIIMNMIERIEVGIRTRLIYELSLAYGAHWFEEPKYFFRRADYEGIISSIRKEVGRSKEIFIVEHQRKYILDHRCPPAWKSFEVLTMGALSKIYESLRNELPEKDRIARDLGLGRHTLLKSWLQAITVVRNICAHHSRLYDRVLPIRPILPHRTHLPWVDNQTIDSSSSTYAILCCLQYLLQTISPGNRFPQRMGKLLEDYPTVGIKAMGMPIRWKEEPLWQ</sequence>
<name>A0A923T8E1_9BACT</name>
<dbReference type="EMBL" id="JACSIT010000080">
    <property type="protein sequence ID" value="MBC6993853.1"/>
    <property type="molecule type" value="Genomic_DNA"/>
</dbReference>
<proteinExistence type="predicted"/>
<gene>
    <name evidence="1" type="ORF">H9S92_06760</name>
</gene>
<accession>A0A923T8E1</accession>
<reference evidence="1" key="1">
    <citation type="submission" date="2020-08" db="EMBL/GenBank/DDBJ databases">
        <title>Lewinella bacteria from marine environments.</title>
        <authorList>
            <person name="Zhong Y."/>
        </authorList>
    </citation>
    <scope>NUCLEOTIDE SEQUENCE</scope>
    <source>
        <strain evidence="1">KCTC 42187</strain>
    </source>
</reference>